<evidence type="ECO:0000259" key="3">
    <source>
        <dbReference type="Pfam" id="PF00462"/>
    </source>
</evidence>
<accession>A0A1Y2F8J3</accession>
<keyword evidence="5" id="KW-1185">Reference proteome</keyword>
<proteinExistence type="predicted"/>
<dbReference type="InterPro" id="IPR002109">
    <property type="entry name" value="Glutaredoxin"/>
</dbReference>
<dbReference type="CDD" id="cd03419">
    <property type="entry name" value="GRX_GRXh_1_2_like"/>
    <property type="match status" value="1"/>
</dbReference>
<name>A0A1Y2F8J3_9BASI</name>
<dbReference type="InParanoid" id="A0A1Y2F8J3"/>
<dbReference type="GO" id="GO:0015038">
    <property type="term" value="F:glutathione disulfide oxidoreductase activity"/>
    <property type="evidence" value="ECO:0007669"/>
    <property type="project" value="TreeGrafter"/>
</dbReference>
<dbReference type="PROSITE" id="PS00195">
    <property type="entry name" value="GLUTAREDOXIN_1"/>
    <property type="match status" value="1"/>
</dbReference>
<gene>
    <name evidence="4" type="ORF">BCR35DRAFT_91216</name>
</gene>
<organism evidence="4 5">
    <name type="scientific">Leucosporidium creatinivorum</name>
    <dbReference type="NCBI Taxonomy" id="106004"/>
    <lineage>
        <taxon>Eukaryota</taxon>
        <taxon>Fungi</taxon>
        <taxon>Dikarya</taxon>
        <taxon>Basidiomycota</taxon>
        <taxon>Pucciniomycotina</taxon>
        <taxon>Microbotryomycetes</taxon>
        <taxon>Leucosporidiales</taxon>
        <taxon>Leucosporidium</taxon>
    </lineage>
</organism>
<evidence type="ECO:0000313" key="5">
    <source>
        <dbReference type="Proteomes" id="UP000193467"/>
    </source>
</evidence>
<reference evidence="4 5" key="1">
    <citation type="submission" date="2016-07" db="EMBL/GenBank/DDBJ databases">
        <title>Pervasive Adenine N6-methylation of Active Genes in Fungi.</title>
        <authorList>
            <consortium name="DOE Joint Genome Institute"/>
            <person name="Mondo S.J."/>
            <person name="Dannebaum R.O."/>
            <person name="Kuo R.C."/>
            <person name="Labutti K."/>
            <person name="Haridas S."/>
            <person name="Kuo A."/>
            <person name="Salamov A."/>
            <person name="Ahrendt S.R."/>
            <person name="Lipzen A."/>
            <person name="Sullivan W."/>
            <person name="Andreopoulos W.B."/>
            <person name="Clum A."/>
            <person name="Lindquist E."/>
            <person name="Daum C."/>
            <person name="Ramamoorthy G.K."/>
            <person name="Gryganskyi A."/>
            <person name="Culley D."/>
            <person name="Magnuson J.K."/>
            <person name="James T.Y."/>
            <person name="O'Malley M.A."/>
            <person name="Stajich J.E."/>
            <person name="Spatafora J.W."/>
            <person name="Visel A."/>
            <person name="Grigoriev I.V."/>
        </authorList>
    </citation>
    <scope>NUCLEOTIDE SEQUENCE [LARGE SCALE GENOMIC DNA]</scope>
    <source>
        <strain evidence="4 5">62-1032</strain>
    </source>
</reference>
<evidence type="ECO:0000313" key="4">
    <source>
        <dbReference type="EMBL" id="ORY80199.1"/>
    </source>
</evidence>
<keyword evidence="2" id="KW-0676">Redox-active center</keyword>
<dbReference type="SUPFAM" id="SSF52833">
    <property type="entry name" value="Thioredoxin-like"/>
    <property type="match status" value="1"/>
</dbReference>
<dbReference type="InterPro" id="IPR014025">
    <property type="entry name" value="Glutaredoxin_subgr"/>
</dbReference>
<evidence type="ECO:0000256" key="1">
    <source>
        <dbReference type="ARBA" id="ARBA00023157"/>
    </source>
</evidence>
<keyword evidence="1" id="KW-1015">Disulfide bond</keyword>
<comment type="caution">
    <text evidence="4">The sequence shown here is derived from an EMBL/GenBank/DDBJ whole genome shotgun (WGS) entry which is preliminary data.</text>
</comment>
<feature type="domain" description="Glutaredoxin" evidence="3">
    <location>
        <begin position="38"/>
        <end position="104"/>
    </location>
</feature>
<dbReference type="GO" id="GO:0034599">
    <property type="term" value="P:cellular response to oxidative stress"/>
    <property type="evidence" value="ECO:0007669"/>
    <property type="project" value="TreeGrafter"/>
</dbReference>
<dbReference type="GO" id="GO:0005737">
    <property type="term" value="C:cytoplasm"/>
    <property type="evidence" value="ECO:0007669"/>
    <property type="project" value="TreeGrafter"/>
</dbReference>
<dbReference type="PANTHER" id="PTHR45694">
    <property type="entry name" value="GLUTAREDOXIN 2"/>
    <property type="match status" value="1"/>
</dbReference>
<dbReference type="EMBL" id="MCGR01000025">
    <property type="protein sequence ID" value="ORY80199.1"/>
    <property type="molecule type" value="Genomic_DNA"/>
</dbReference>
<dbReference type="AlphaFoldDB" id="A0A1Y2F8J3"/>
<dbReference type="PROSITE" id="PS51354">
    <property type="entry name" value="GLUTAREDOXIN_2"/>
    <property type="match status" value="1"/>
</dbReference>
<dbReference type="Proteomes" id="UP000193467">
    <property type="component" value="Unassembled WGS sequence"/>
</dbReference>
<protein>
    <submittedName>
        <fullName evidence="4">Thioredoxin-like protein</fullName>
    </submittedName>
</protein>
<dbReference type="InterPro" id="IPR011767">
    <property type="entry name" value="GLR_AS"/>
</dbReference>
<dbReference type="PRINTS" id="PR00160">
    <property type="entry name" value="GLUTAREDOXIN"/>
</dbReference>
<dbReference type="Pfam" id="PF00462">
    <property type="entry name" value="Glutaredoxin"/>
    <property type="match status" value="1"/>
</dbReference>
<evidence type="ECO:0000256" key="2">
    <source>
        <dbReference type="ARBA" id="ARBA00023284"/>
    </source>
</evidence>
<dbReference type="OrthoDB" id="418495at2759"/>
<dbReference type="STRING" id="106004.A0A1Y2F8J3"/>
<dbReference type="PANTHER" id="PTHR45694:SF18">
    <property type="entry name" value="GLUTAREDOXIN-1-RELATED"/>
    <property type="match status" value="1"/>
</dbReference>
<sequence>MVMNYIRSLISNTFHTPTSEDMARAKETVEGMIVQNRVAVFSKSHCPFCMEAKRMLSKLGQDASTKTVELDRTTDGSAMQQHLATRIGASRVTVPQIYIDGKLIGGCSELKALHSAGKLEPLLA</sequence>
<dbReference type="InterPro" id="IPR036249">
    <property type="entry name" value="Thioredoxin-like_sf"/>
</dbReference>
<dbReference type="Gene3D" id="3.40.30.10">
    <property type="entry name" value="Glutaredoxin"/>
    <property type="match status" value="1"/>
</dbReference>